<dbReference type="InterPro" id="IPR022742">
    <property type="entry name" value="Hydrolase_4"/>
</dbReference>
<evidence type="ECO:0000256" key="1">
    <source>
        <dbReference type="SAM" id="Phobius"/>
    </source>
</evidence>
<keyword evidence="1" id="KW-0812">Transmembrane</keyword>
<dbReference type="GO" id="GO:0016787">
    <property type="term" value="F:hydrolase activity"/>
    <property type="evidence" value="ECO:0007669"/>
    <property type="project" value="UniProtKB-KW"/>
</dbReference>
<keyword evidence="3" id="KW-0378">Hydrolase</keyword>
<feature type="domain" description="Serine aminopeptidase S33" evidence="2">
    <location>
        <begin position="61"/>
        <end position="175"/>
    </location>
</feature>
<gene>
    <name evidence="3" type="ORF">J6595_00815</name>
</gene>
<dbReference type="Proteomes" id="UP000678276">
    <property type="component" value="Unassembled WGS sequence"/>
</dbReference>
<dbReference type="RefSeq" id="WP_209592531.1">
    <property type="nucleotide sequence ID" value="NZ_JAGJCF010000001.1"/>
</dbReference>
<dbReference type="Pfam" id="PF12146">
    <property type="entry name" value="Hydrolase_4"/>
    <property type="match status" value="1"/>
</dbReference>
<feature type="transmembrane region" description="Helical" evidence="1">
    <location>
        <begin position="268"/>
        <end position="286"/>
    </location>
</feature>
<proteinExistence type="predicted"/>
<dbReference type="InterPro" id="IPR029058">
    <property type="entry name" value="AB_hydrolase_fold"/>
</dbReference>
<keyword evidence="1" id="KW-1133">Transmembrane helix</keyword>
<feature type="transmembrane region" description="Helical" evidence="1">
    <location>
        <begin position="433"/>
        <end position="452"/>
    </location>
</feature>
<organism evidence="3 4">
    <name type="scientific">Jiella mangrovi</name>
    <dbReference type="NCBI Taxonomy" id="2821407"/>
    <lineage>
        <taxon>Bacteria</taxon>
        <taxon>Pseudomonadati</taxon>
        <taxon>Pseudomonadota</taxon>
        <taxon>Alphaproteobacteria</taxon>
        <taxon>Hyphomicrobiales</taxon>
        <taxon>Aurantimonadaceae</taxon>
        <taxon>Jiella</taxon>
    </lineage>
</organism>
<feature type="transmembrane region" description="Helical" evidence="1">
    <location>
        <begin position="403"/>
        <end position="421"/>
    </location>
</feature>
<comment type="caution">
    <text evidence="3">The sequence shown here is derived from an EMBL/GenBank/DDBJ whole genome shotgun (WGS) entry which is preliminary data.</text>
</comment>
<evidence type="ECO:0000259" key="2">
    <source>
        <dbReference type="Pfam" id="PF12146"/>
    </source>
</evidence>
<name>A0ABS4BBL8_9HYPH</name>
<dbReference type="Gene3D" id="3.40.50.1820">
    <property type="entry name" value="alpha/beta hydrolase"/>
    <property type="match status" value="1"/>
</dbReference>
<dbReference type="InterPro" id="IPR050228">
    <property type="entry name" value="Carboxylesterase_BioH"/>
</dbReference>
<keyword evidence="4" id="KW-1185">Reference proteome</keyword>
<protein>
    <submittedName>
        <fullName evidence="3">Alpha/beta fold hydrolase</fullName>
    </submittedName>
</protein>
<dbReference type="EMBL" id="JAGJCF010000001">
    <property type="protein sequence ID" value="MBP0614129.1"/>
    <property type="molecule type" value="Genomic_DNA"/>
</dbReference>
<feature type="transmembrane region" description="Helical" evidence="1">
    <location>
        <begin position="490"/>
        <end position="512"/>
    </location>
</feature>
<accession>A0ABS4BBL8</accession>
<reference evidence="3 4" key="1">
    <citation type="submission" date="2021-04" db="EMBL/GenBank/DDBJ databases">
        <title>Whole genome sequence of Jiella sp. KSK16Y-1.</title>
        <authorList>
            <person name="Tuo L."/>
        </authorList>
    </citation>
    <scope>NUCLEOTIDE SEQUENCE [LARGE SCALE GENOMIC DNA]</scope>
    <source>
        <strain evidence="3 4">KSK16Y-1</strain>
    </source>
</reference>
<feature type="transmembrane region" description="Helical" evidence="1">
    <location>
        <begin position="306"/>
        <end position="324"/>
    </location>
</feature>
<evidence type="ECO:0000313" key="4">
    <source>
        <dbReference type="Proteomes" id="UP000678276"/>
    </source>
</evidence>
<keyword evidence="1" id="KW-0472">Membrane</keyword>
<feature type="transmembrane region" description="Helical" evidence="1">
    <location>
        <begin position="367"/>
        <end position="391"/>
    </location>
</feature>
<sequence length="513" mass="54539">MNRLKARLFLPLALAFLAFAAIGLSLLKLHSAETGVSVETTTIGDTPATIFRPERKPLGPVVVIAHGFAGSQQLMQSFALTFARNGYVAVTFDFLGHGRNPRPLGGSITEEDGATRALVDETAEVAAFARTLGDGRLAVLGHSMASDVVVRFAEAEPDVAATIAVSMFSPVVTATEPQNLLVIVGDWEGMLKREALRVVGLASAPQEAQPGVTYGDFAAGTARRAAFSPNVEHASVLFSQASLGEALSWLDQTFRIGRTAPADIAARGPWIMLLIAGCVLLARQLAPLLPRLAAPPAGAGLKWRRLWLPVLLPMVVAPLLLRVLPTHFLPVLVGDYLAVHFFVYGALTGLCLLWLRRGDGPFPARPTLSPMLLIAALAVVAFYLVALVWPIDSFVTSFVPTPARAALILAMAVGTLAYFLADEWTTRGDGAARLGYPASKLAFLVSLALAVALDLERLFFLIIIVPVIALFFLVFGGFSAWTYRASGHPFVGALANALAFAWAIGVTFPLLAG</sequence>
<feature type="transmembrane region" description="Helical" evidence="1">
    <location>
        <begin position="458"/>
        <end position="478"/>
    </location>
</feature>
<dbReference type="SUPFAM" id="SSF53474">
    <property type="entry name" value="alpha/beta-Hydrolases"/>
    <property type="match status" value="1"/>
</dbReference>
<feature type="transmembrane region" description="Helical" evidence="1">
    <location>
        <begin position="336"/>
        <end position="355"/>
    </location>
</feature>
<evidence type="ECO:0000313" key="3">
    <source>
        <dbReference type="EMBL" id="MBP0614129.1"/>
    </source>
</evidence>
<dbReference type="PANTHER" id="PTHR43194:SF2">
    <property type="entry name" value="PEROXISOMAL MEMBRANE PROTEIN LPX1"/>
    <property type="match status" value="1"/>
</dbReference>
<dbReference type="PANTHER" id="PTHR43194">
    <property type="entry name" value="HYDROLASE ALPHA/BETA FOLD FAMILY"/>
    <property type="match status" value="1"/>
</dbReference>